<reference evidence="3" key="1">
    <citation type="journal article" date="2014" name="Nat. Commun.">
        <title>The emerging biofuel crop Camelina sativa retains a highly undifferentiated hexaploid genome structure.</title>
        <authorList>
            <person name="Kagale S."/>
            <person name="Koh C."/>
            <person name="Nixon J."/>
            <person name="Bollina V."/>
            <person name="Clarke W.E."/>
            <person name="Tuteja R."/>
            <person name="Spillane C."/>
            <person name="Robinson S.J."/>
            <person name="Links M.G."/>
            <person name="Clarke C."/>
            <person name="Higgins E.E."/>
            <person name="Huebert T."/>
            <person name="Sharpe A.G."/>
            <person name="Parkin I.A."/>
        </authorList>
    </citation>
    <scope>NUCLEOTIDE SEQUENCE [LARGE SCALE GENOMIC DNA]</scope>
    <source>
        <strain evidence="3">cv. DH55</strain>
    </source>
</reference>
<accession>A0ABM0XFG5</accession>
<dbReference type="InterPro" id="IPR001810">
    <property type="entry name" value="F-box_dom"/>
</dbReference>
<evidence type="ECO:0000259" key="2">
    <source>
        <dbReference type="SMART" id="SM00256"/>
    </source>
</evidence>
<feature type="compositionally biased region" description="Polar residues" evidence="1">
    <location>
        <begin position="1"/>
        <end position="14"/>
    </location>
</feature>
<dbReference type="Gene3D" id="1.20.1280.50">
    <property type="match status" value="1"/>
</dbReference>
<dbReference type="RefSeq" id="XP_010485209.1">
    <property type="nucleotide sequence ID" value="XM_010486907.1"/>
</dbReference>
<dbReference type="PANTHER" id="PTHR44259:SF15">
    <property type="entry name" value="F-BOX PROTEIN KIB2-RELATED"/>
    <property type="match status" value="1"/>
</dbReference>
<evidence type="ECO:0000313" key="4">
    <source>
        <dbReference type="RefSeq" id="XP_010485209.1"/>
    </source>
</evidence>
<dbReference type="GeneID" id="104763550"/>
<proteinExistence type="predicted"/>
<dbReference type="SMART" id="SM00256">
    <property type="entry name" value="FBOX"/>
    <property type="match status" value="1"/>
</dbReference>
<keyword evidence="3" id="KW-1185">Reference proteome</keyword>
<reference evidence="4" key="2">
    <citation type="submission" date="2025-08" db="UniProtKB">
        <authorList>
            <consortium name="RefSeq"/>
        </authorList>
    </citation>
    <scope>IDENTIFICATION</scope>
    <source>
        <tissue evidence="4">Leaf</tissue>
    </source>
</reference>
<dbReference type="InterPro" id="IPR005174">
    <property type="entry name" value="KIB1-4_b-propeller"/>
</dbReference>
<protein>
    <submittedName>
        <fullName evidence="4">F-box protein At4g17565</fullName>
    </submittedName>
</protein>
<gene>
    <name evidence="4" type="primary">LOC104763550</name>
</gene>
<feature type="region of interest" description="Disordered" evidence="1">
    <location>
        <begin position="1"/>
        <end position="33"/>
    </location>
</feature>
<dbReference type="Pfam" id="PF00646">
    <property type="entry name" value="F-box"/>
    <property type="match status" value="1"/>
</dbReference>
<organism evidence="3 4">
    <name type="scientific">Camelina sativa</name>
    <name type="common">False flax</name>
    <name type="synonym">Myagrum sativum</name>
    <dbReference type="NCBI Taxonomy" id="90675"/>
    <lineage>
        <taxon>Eukaryota</taxon>
        <taxon>Viridiplantae</taxon>
        <taxon>Streptophyta</taxon>
        <taxon>Embryophyta</taxon>
        <taxon>Tracheophyta</taxon>
        <taxon>Spermatophyta</taxon>
        <taxon>Magnoliopsida</taxon>
        <taxon>eudicotyledons</taxon>
        <taxon>Gunneridae</taxon>
        <taxon>Pentapetalae</taxon>
        <taxon>rosids</taxon>
        <taxon>malvids</taxon>
        <taxon>Brassicales</taxon>
        <taxon>Brassicaceae</taxon>
        <taxon>Camelineae</taxon>
        <taxon>Camelina</taxon>
    </lineage>
</organism>
<evidence type="ECO:0000256" key="1">
    <source>
        <dbReference type="SAM" id="MobiDB-lite"/>
    </source>
</evidence>
<name>A0ABM0XFG5_CAMSA</name>
<dbReference type="Proteomes" id="UP000694864">
    <property type="component" value="Chromosome 18"/>
</dbReference>
<dbReference type="SUPFAM" id="SSF81383">
    <property type="entry name" value="F-box domain"/>
    <property type="match status" value="1"/>
</dbReference>
<dbReference type="Pfam" id="PF03478">
    <property type="entry name" value="Beta-prop_KIB1-4"/>
    <property type="match status" value="1"/>
</dbReference>
<feature type="domain" description="F-box" evidence="2">
    <location>
        <begin position="40"/>
        <end position="80"/>
    </location>
</feature>
<dbReference type="PANTHER" id="PTHR44259">
    <property type="entry name" value="OS07G0183000 PROTEIN-RELATED"/>
    <property type="match status" value="1"/>
</dbReference>
<dbReference type="InterPro" id="IPR050942">
    <property type="entry name" value="F-box_BR-signaling"/>
</dbReference>
<sequence length="391" mass="45694">MELESHQQSQFQQGRSEKCTPYPNPKRQKVEEKGGNWSNLCQDLLQMVLERLNPSDFDRAKAVCSAWRSASRETARKRNQIPWLILFPYERSYMNSCRMVNPLDKSLVYRSRNLGVEFTQIRCIATFGSWLLMFVHHQTKLYILNPLTRERINLPPLESLKSDDDDPSEVLDRLWKKSLSDLIGYTEKAVLWVDERSKDYFVFWSRMPCPIFSKKGDDFWRLFPYLSTGVLDLVYKGHLLYIYTLMCFIEVYDFSGDSPLPVTSRPYAWVPPRCLSSHSYVYAKRIAVTTSGEVLMVRCCDINSFYVYKMNHATEKWDQMASLGDQALIFDLGITVPAKDIQGIKPDSIYFSGRSFGTDYIFIFNLATRKVEPFMSYTSKFFDARWFIPNV</sequence>
<evidence type="ECO:0000313" key="3">
    <source>
        <dbReference type="Proteomes" id="UP000694864"/>
    </source>
</evidence>
<dbReference type="InterPro" id="IPR036047">
    <property type="entry name" value="F-box-like_dom_sf"/>
</dbReference>